<dbReference type="Proteomes" id="UP000685013">
    <property type="component" value="Chromosome 18"/>
</dbReference>
<protein>
    <submittedName>
        <fullName evidence="1">Uncharacterized protein</fullName>
    </submittedName>
</protein>
<dbReference type="AlphaFoldDB" id="A0AAV6M1E7"/>
<dbReference type="EMBL" id="JAGKQH010000018">
    <property type="protein sequence ID" value="KAG6573512.1"/>
    <property type="molecule type" value="Genomic_DNA"/>
</dbReference>
<gene>
    <name evidence="1" type="ORF">SDJN03_27399</name>
</gene>
<sequence>MLVQKRASTCKHPELQEKGMIFLLPSNLRKYKNEESLIHLYFDNDRAEKEKPIYPASMDLVVGKEGSFQARNTTIMQSERRKSHISPPPSDLAASMKATNKAYAKARPELVPELIQVFLNFLIS</sequence>
<keyword evidence="2" id="KW-1185">Reference proteome</keyword>
<comment type="caution">
    <text evidence="1">The sequence shown here is derived from an EMBL/GenBank/DDBJ whole genome shotgun (WGS) entry which is preliminary data.</text>
</comment>
<name>A0AAV6M1E7_9ROSI</name>
<accession>A0AAV6M1E7</accession>
<proteinExistence type="predicted"/>
<evidence type="ECO:0000313" key="1">
    <source>
        <dbReference type="EMBL" id="KAG6573512.1"/>
    </source>
</evidence>
<reference evidence="1 2" key="1">
    <citation type="journal article" date="2021" name="Hortic Res">
        <title>The domestication of Cucurbita argyrosperma as revealed by the genome of its wild relative.</title>
        <authorList>
            <person name="Barrera-Redondo J."/>
            <person name="Sanchez-de la Vega G."/>
            <person name="Aguirre-Liguori J.A."/>
            <person name="Castellanos-Morales G."/>
            <person name="Gutierrez-Guerrero Y.T."/>
            <person name="Aguirre-Dugua X."/>
            <person name="Aguirre-Planter E."/>
            <person name="Tenaillon M.I."/>
            <person name="Lira-Saade R."/>
            <person name="Eguiarte L.E."/>
        </authorList>
    </citation>
    <scope>NUCLEOTIDE SEQUENCE [LARGE SCALE GENOMIC DNA]</scope>
    <source>
        <strain evidence="1">JBR-2021</strain>
    </source>
</reference>
<feature type="non-terminal residue" evidence="1">
    <location>
        <position position="1"/>
    </location>
</feature>
<evidence type="ECO:0000313" key="2">
    <source>
        <dbReference type="Proteomes" id="UP000685013"/>
    </source>
</evidence>
<organism evidence="1 2">
    <name type="scientific">Cucurbita argyrosperma subsp. sororia</name>
    <dbReference type="NCBI Taxonomy" id="37648"/>
    <lineage>
        <taxon>Eukaryota</taxon>
        <taxon>Viridiplantae</taxon>
        <taxon>Streptophyta</taxon>
        <taxon>Embryophyta</taxon>
        <taxon>Tracheophyta</taxon>
        <taxon>Spermatophyta</taxon>
        <taxon>Magnoliopsida</taxon>
        <taxon>eudicotyledons</taxon>
        <taxon>Gunneridae</taxon>
        <taxon>Pentapetalae</taxon>
        <taxon>rosids</taxon>
        <taxon>fabids</taxon>
        <taxon>Cucurbitales</taxon>
        <taxon>Cucurbitaceae</taxon>
        <taxon>Cucurbiteae</taxon>
        <taxon>Cucurbita</taxon>
    </lineage>
</organism>